<proteinExistence type="predicted"/>
<feature type="transmembrane region" description="Helical" evidence="1">
    <location>
        <begin position="253"/>
        <end position="271"/>
    </location>
</feature>
<keyword evidence="4" id="KW-1185">Reference proteome</keyword>
<dbReference type="PANTHER" id="PTHR22911">
    <property type="entry name" value="ACYL-MALONYL CONDENSING ENZYME-RELATED"/>
    <property type="match status" value="1"/>
</dbReference>
<protein>
    <submittedName>
        <fullName evidence="3">DMT family transporter</fullName>
    </submittedName>
</protein>
<feature type="transmembrane region" description="Helical" evidence="1">
    <location>
        <begin position="21"/>
        <end position="42"/>
    </location>
</feature>
<keyword evidence="1" id="KW-0812">Transmembrane</keyword>
<feature type="transmembrane region" description="Helical" evidence="1">
    <location>
        <begin position="225"/>
        <end position="246"/>
    </location>
</feature>
<dbReference type="Proteomes" id="UP001596492">
    <property type="component" value="Unassembled WGS sequence"/>
</dbReference>
<accession>A0ABW2IMB0</accession>
<gene>
    <name evidence="3" type="ORF">ACFQS8_10360</name>
</gene>
<feature type="transmembrane region" description="Helical" evidence="1">
    <location>
        <begin position="135"/>
        <end position="154"/>
    </location>
</feature>
<dbReference type="PANTHER" id="PTHR22911:SF76">
    <property type="entry name" value="EAMA DOMAIN-CONTAINING PROTEIN"/>
    <property type="match status" value="1"/>
</dbReference>
<feature type="transmembrane region" description="Helical" evidence="1">
    <location>
        <begin position="54"/>
        <end position="72"/>
    </location>
</feature>
<evidence type="ECO:0000259" key="2">
    <source>
        <dbReference type="Pfam" id="PF00892"/>
    </source>
</evidence>
<keyword evidence="1" id="KW-1133">Transmembrane helix</keyword>
<feature type="domain" description="EamA" evidence="2">
    <location>
        <begin position="164"/>
        <end position="295"/>
    </location>
</feature>
<keyword evidence="1" id="KW-0472">Membrane</keyword>
<dbReference type="InterPro" id="IPR000620">
    <property type="entry name" value="EamA_dom"/>
</dbReference>
<dbReference type="SUPFAM" id="SSF103481">
    <property type="entry name" value="Multidrug resistance efflux transporter EmrE"/>
    <property type="match status" value="2"/>
</dbReference>
<dbReference type="InterPro" id="IPR037185">
    <property type="entry name" value="EmrE-like"/>
</dbReference>
<feature type="transmembrane region" description="Helical" evidence="1">
    <location>
        <begin position="166"/>
        <end position="183"/>
    </location>
</feature>
<feature type="domain" description="EamA" evidence="2">
    <location>
        <begin position="24"/>
        <end position="151"/>
    </location>
</feature>
<dbReference type="Pfam" id="PF00892">
    <property type="entry name" value="EamA"/>
    <property type="match status" value="2"/>
</dbReference>
<feature type="transmembrane region" description="Helical" evidence="1">
    <location>
        <begin position="195"/>
        <end position="213"/>
    </location>
</feature>
<comment type="caution">
    <text evidence="3">The sequence shown here is derived from an EMBL/GenBank/DDBJ whole genome shotgun (WGS) entry which is preliminary data.</text>
</comment>
<dbReference type="RefSeq" id="WP_382167261.1">
    <property type="nucleotide sequence ID" value="NZ_JBHTBR010000005.1"/>
</dbReference>
<feature type="transmembrane region" description="Helical" evidence="1">
    <location>
        <begin position="106"/>
        <end position="128"/>
    </location>
</feature>
<organism evidence="3 4">
    <name type="scientific">Hirschia litorea</name>
    <dbReference type="NCBI Taxonomy" id="1199156"/>
    <lineage>
        <taxon>Bacteria</taxon>
        <taxon>Pseudomonadati</taxon>
        <taxon>Pseudomonadota</taxon>
        <taxon>Alphaproteobacteria</taxon>
        <taxon>Hyphomonadales</taxon>
        <taxon>Hyphomonadaceae</taxon>
        <taxon>Hirschia</taxon>
    </lineage>
</organism>
<evidence type="ECO:0000313" key="3">
    <source>
        <dbReference type="EMBL" id="MFC7292018.1"/>
    </source>
</evidence>
<sequence>MTIQATSAKEKSKPRLLFLSPSMKGPFILVLAAICIGLAPIGLRFSSMEPSATAFWRFTFALPLLFLAARIFKQHIGRPNLAVLLAGACLSLDICIWHLALVKTSVANATFIVNLGAIAVGLWAWLFLKQRPSLMWPLAALLAVTGAAVMAYSAPNARAGNLEGDSLALLASLSLSGYLLFASIGRRTKTGFQTVFWMTASGIVVAFIFTITMGEPIVPPHIREFGGAIFLAIFAQSLGQGLIVYGMGLTKPAIAGVILLIQPVVAGLLAWPLFNEALALTQIGGAALILIGVWLAGKSK</sequence>
<feature type="transmembrane region" description="Helical" evidence="1">
    <location>
        <begin position="277"/>
        <end position="297"/>
    </location>
</feature>
<feature type="transmembrane region" description="Helical" evidence="1">
    <location>
        <begin position="81"/>
        <end position="100"/>
    </location>
</feature>
<evidence type="ECO:0000256" key="1">
    <source>
        <dbReference type="SAM" id="Phobius"/>
    </source>
</evidence>
<name>A0ABW2IMB0_9PROT</name>
<dbReference type="EMBL" id="JBHTBR010000005">
    <property type="protein sequence ID" value="MFC7292018.1"/>
    <property type="molecule type" value="Genomic_DNA"/>
</dbReference>
<reference evidence="4" key="1">
    <citation type="journal article" date="2019" name="Int. J. Syst. Evol. Microbiol.">
        <title>The Global Catalogue of Microorganisms (GCM) 10K type strain sequencing project: providing services to taxonomists for standard genome sequencing and annotation.</title>
        <authorList>
            <consortium name="The Broad Institute Genomics Platform"/>
            <consortium name="The Broad Institute Genome Sequencing Center for Infectious Disease"/>
            <person name="Wu L."/>
            <person name="Ma J."/>
        </authorList>
    </citation>
    <scope>NUCLEOTIDE SEQUENCE [LARGE SCALE GENOMIC DNA]</scope>
    <source>
        <strain evidence="4">CCUG 51308</strain>
    </source>
</reference>
<evidence type="ECO:0000313" key="4">
    <source>
        <dbReference type="Proteomes" id="UP001596492"/>
    </source>
</evidence>